<dbReference type="OrthoDB" id="3252135at2759"/>
<feature type="region of interest" description="Disordered" evidence="1">
    <location>
        <begin position="14"/>
        <end position="92"/>
    </location>
</feature>
<evidence type="ECO:0000256" key="1">
    <source>
        <dbReference type="SAM" id="MobiDB-lite"/>
    </source>
</evidence>
<reference evidence="2 3" key="1">
    <citation type="submission" date="2018-11" db="EMBL/GenBank/DDBJ databases">
        <title>Genome assembly of Steccherinum ochraceum LE-BIN_3174, the white-rot fungus of the Steccherinaceae family (The Residual Polyporoid clade, Polyporales, Basidiomycota).</title>
        <authorList>
            <person name="Fedorova T.V."/>
            <person name="Glazunova O.A."/>
            <person name="Landesman E.O."/>
            <person name="Moiseenko K.V."/>
            <person name="Psurtseva N.V."/>
            <person name="Savinova O.S."/>
            <person name="Shakhova N.V."/>
            <person name="Tyazhelova T.V."/>
            <person name="Vasina D.V."/>
        </authorList>
    </citation>
    <scope>NUCLEOTIDE SEQUENCE [LARGE SCALE GENOMIC DNA]</scope>
    <source>
        <strain evidence="2 3">LE-BIN_3174</strain>
    </source>
</reference>
<name>A0A4R0RU73_9APHY</name>
<gene>
    <name evidence="2" type="ORF">EIP91_001791</name>
</gene>
<dbReference type="Proteomes" id="UP000292702">
    <property type="component" value="Unassembled WGS sequence"/>
</dbReference>
<dbReference type="AlphaFoldDB" id="A0A4R0RU73"/>
<keyword evidence="3" id="KW-1185">Reference proteome</keyword>
<dbReference type="EMBL" id="RWJN01000015">
    <property type="protein sequence ID" value="TCD70762.1"/>
    <property type="molecule type" value="Genomic_DNA"/>
</dbReference>
<evidence type="ECO:0008006" key="4">
    <source>
        <dbReference type="Google" id="ProtNLM"/>
    </source>
</evidence>
<evidence type="ECO:0000313" key="3">
    <source>
        <dbReference type="Proteomes" id="UP000292702"/>
    </source>
</evidence>
<protein>
    <recommendedName>
        <fullName evidence="4">Arrestin-like N-terminal domain-containing protein</fullName>
    </recommendedName>
</protein>
<proteinExistence type="predicted"/>
<comment type="caution">
    <text evidence="2">The sequence shown here is derived from an EMBL/GenBank/DDBJ whole genome shotgun (WGS) entry which is preliminary data.</text>
</comment>
<evidence type="ECO:0000313" key="2">
    <source>
        <dbReference type="EMBL" id="TCD70762.1"/>
    </source>
</evidence>
<accession>A0A4R0RU73</accession>
<sequence>MRHPFASVQYLRNSLSTGTLNWTPGKADKEKEPESPPPVPPLPQSLHRYNSVAVSLPNKHSDDGHAIATSPRRPLPKPPLRIPTPQTDTTSRTSSILVNVSAIDINGRPVPSAVASSGHFVKNSSKVTLVLGGEEGSVGQPMYSSGSVIEGILAVPRPSGLLSIEIKVEGCVKLREMGSGGSFKAIKATILDELVYEWDAAQNLPLPTKVSFRYIVPTHYTNVHSGERLRLPPTYEAHLQGIPGFRIEVAYGVTVYLKHTRDMSEWWRTGSSMKVPFHLKTLTRPERPGPFPSNLLRTPSCPKTLFKSTLRSRRRSGSDLEMHLYLPSSRVCSIREPISFFVTIFGDEDSLQPFISFQPIESSFLPISPIHGNPLSSVNIPSLSSLQSQFKPRPSSPLPPIRIRLQRQTIVDGMSARSDHQLTTTRAIALGTVHSSTRNSSSVTWSGSIVVPPHVQCGGFTASGLTVVDSIILNITQPDTPRSRFLPLSQSIPIRLTTETHDCHSALPVSDWES</sequence>
<organism evidence="2 3">
    <name type="scientific">Steccherinum ochraceum</name>
    <dbReference type="NCBI Taxonomy" id="92696"/>
    <lineage>
        <taxon>Eukaryota</taxon>
        <taxon>Fungi</taxon>
        <taxon>Dikarya</taxon>
        <taxon>Basidiomycota</taxon>
        <taxon>Agaricomycotina</taxon>
        <taxon>Agaricomycetes</taxon>
        <taxon>Polyporales</taxon>
        <taxon>Steccherinaceae</taxon>
        <taxon>Steccherinum</taxon>
    </lineage>
</organism>